<dbReference type="CDD" id="cd06261">
    <property type="entry name" value="TM_PBP2"/>
    <property type="match status" value="1"/>
</dbReference>
<dbReference type="EMBL" id="CP002737">
    <property type="protein sequence ID" value="AEF96950.1"/>
    <property type="molecule type" value="Genomic_DNA"/>
</dbReference>
<dbReference type="OrthoDB" id="312811at2157"/>
<dbReference type="Proteomes" id="UP000009227">
    <property type="component" value="Chromosome"/>
</dbReference>
<feature type="transmembrane region" description="Helical" evidence="7">
    <location>
        <begin position="185"/>
        <end position="210"/>
    </location>
</feature>
<evidence type="ECO:0000313" key="10">
    <source>
        <dbReference type="Proteomes" id="UP000009227"/>
    </source>
</evidence>
<evidence type="ECO:0000313" key="9">
    <source>
        <dbReference type="EMBL" id="AEF96950.1"/>
    </source>
</evidence>
<keyword evidence="10" id="KW-1185">Reference proteome</keyword>
<dbReference type="InterPro" id="IPR035906">
    <property type="entry name" value="MetI-like_sf"/>
</dbReference>
<evidence type="ECO:0000256" key="7">
    <source>
        <dbReference type="RuleBase" id="RU363032"/>
    </source>
</evidence>
<dbReference type="RefSeq" id="WP_013799546.1">
    <property type="nucleotide sequence ID" value="NC_015562.1"/>
</dbReference>
<feature type="transmembrane region" description="Helical" evidence="7">
    <location>
        <begin position="5"/>
        <end position="26"/>
    </location>
</feature>
<evidence type="ECO:0000256" key="2">
    <source>
        <dbReference type="ARBA" id="ARBA00022448"/>
    </source>
</evidence>
<evidence type="ECO:0000256" key="3">
    <source>
        <dbReference type="ARBA" id="ARBA00022475"/>
    </source>
</evidence>
<feature type="transmembrane region" description="Helical" evidence="7">
    <location>
        <begin position="129"/>
        <end position="146"/>
    </location>
</feature>
<dbReference type="InterPro" id="IPR050366">
    <property type="entry name" value="BP-dependent_transpt_permease"/>
</dbReference>
<protein>
    <submittedName>
        <fullName evidence="9">ABC-type transporter, integral membrane subunit</fullName>
    </submittedName>
</protein>
<evidence type="ECO:0000256" key="5">
    <source>
        <dbReference type="ARBA" id="ARBA00022989"/>
    </source>
</evidence>
<dbReference type="PANTHER" id="PTHR43386:SF1">
    <property type="entry name" value="D,D-DIPEPTIDE TRANSPORT SYSTEM PERMEASE PROTEIN DDPC-RELATED"/>
    <property type="match status" value="1"/>
</dbReference>
<dbReference type="PANTHER" id="PTHR43386">
    <property type="entry name" value="OLIGOPEPTIDE TRANSPORT SYSTEM PERMEASE PROTEIN APPC"/>
    <property type="match status" value="1"/>
</dbReference>
<evidence type="ECO:0000256" key="4">
    <source>
        <dbReference type="ARBA" id="ARBA00022692"/>
    </source>
</evidence>
<sequence length="268" mass="29557">MNKRFILSLSMVVLIFLVSILSPYIFKDVNKIDFTEKLQKPSLEHPFGTDNFGRDLFKRTLCGLRISLILAVCIEAISLIIGISLGLIAGYYGGIVDEIISRIIDIVIAFPNIIFALAIVSIFGQSMVVLVLALSLLGWASYARIIRGEVLSLKERDFVTLARTSGGSNFYILIKHILPNAIIPIIPLATLMIGHSVLSIAGLSFLGFGVQPPTPELGLMLKESVTYIDTAPWMMIFPGLVLSFCVLMFNTIGDALRDILDPRENRIE</sequence>
<feature type="transmembrane region" description="Helical" evidence="7">
    <location>
        <begin position="103"/>
        <end position="123"/>
    </location>
</feature>
<feature type="transmembrane region" description="Helical" evidence="7">
    <location>
        <begin position="230"/>
        <end position="249"/>
    </location>
</feature>
<dbReference type="Pfam" id="PF00528">
    <property type="entry name" value="BPD_transp_1"/>
    <property type="match status" value="1"/>
</dbReference>
<keyword evidence="6 7" id="KW-0472">Membrane</keyword>
<comment type="similarity">
    <text evidence="7">Belongs to the binding-protein-dependent transport system permease family.</text>
</comment>
<dbReference type="AlphaFoldDB" id="F6BF80"/>
<keyword evidence="2 7" id="KW-0813">Transport</keyword>
<dbReference type="GeneID" id="10644288"/>
<gene>
    <name evidence="9" type="ordered locus">Metig_1415</name>
</gene>
<reference evidence="9 10" key="1">
    <citation type="submission" date="2011-05" db="EMBL/GenBank/DDBJ databases">
        <title>Complete sequence of Methanotorris igneus Kol 5.</title>
        <authorList>
            <consortium name="US DOE Joint Genome Institute"/>
            <person name="Lucas S."/>
            <person name="Han J."/>
            <person name="Lapidus A."/>
            <person name="Cheng J.-F."/>
            <person name="Goodwin L."/>
            <person name="Pitluck S."/>
            <person name="Peters L."/>
            <person name="Mikhailova N."/>
            <person name="Chertkov O."/>
            <person name="Han C."/>
            <person name="Tapia R."/>
            <person name="Land M."/>
            <person name="Hauser L."/>
            <person name="Kyrpides N."/>
            <person name="Ivanova N."/>
            <person name="Pagani I."/>
            <person name="Sieprawska-Lupa M."/>
            <person name="Whitman W."/>
            <person name="Woyke T."/>
        </authorList>
    </citation>
    <scope>NUCLEOTIDE SEQUENCE [LARGE SCALE GENOMIC DNA]</scope>
    <source>
        <strain evidence="10">DSM 5666 / JCM 11834 / Kol 5</strain>
    </source>
</reference>
<feature type="domain" description="ABC transmembrane type-1" evidence="8">
    <location>
        <begin position="64"/>
        <end position="253"/>
    </location>
</feature>
<evidence type="ECO:0000256" key="1">
    <source>
        <dbReference type="ARBA" id="ARBA00004651"/>
    </source>
</evidence>
<keyword evidence="3" id="KW-1003">Cell membrane</keyword>
<evidence type="ECO:0000259" key="8">
    <source>
        <dbReference type="PROSITE" id="PS50928"/>
    </source>
</evidence>
<keyword evidence="4 7" id="KW-0812">Transmembrane</keyword>
<dbReference type="GO" id="GO:0005886">
    <property type="term" value="C:plasma membrane"/>
    <property type="evidence" value="ECO:0007669"/>
    <property type="project" value="UniProtKB-SubCell"/>
</dbReference>
<organism evidence="10">
    <name type="scientific">Methanotorris igneus (strain DSM 5666 / JCM 11834 / Kol 5)</name>
    <dbReference type="NCBI Taxonomy" id="880724"/>
    <lineage>
        <taxon>Archaea</taxon>
        <taxon>Methanobacteriati</taxon>
        <taxon>Methanobacteriota</taxon>
        <taxon>Methanomada group</taxon>
        <taxon>Methanococci</taxon>
        <taxon>Methanococcales</taxon>
        <taxon>Methanocaldococcaceae</taxon>
        <taxon>Methanotorris</taxon>
    </lineage>
</organism>
<name>F6BF80_METIK</name>
<dbReference type="GO" id="GO:0055085">
    <property type="term" value="P:transmembrane transport"/>
    <property type="evidence" value="ECO:0007669"/>
    <property type="project" value="InterPro"/>
</dbReference>
<feature type="transmembrane region" description="Helical" evidence="7">
    <location>
        <begin position="66"/>
        <end position="91"/>
    </location>
</feature>
<accession>F6BF80</accession>
<dbReference type="InterPro" id="IPR000515">
    <property type="entry name" value="MetI-like"/>
</dbReference>
<keyword evidence="5 7" id="KW-1133">Transmembrane helix</keyword>
<comment type="subcellular location">
    <subcellularLocation>
        <location evidence="1 7">Cell membrane</location>
        <topology evidence="1 7">Multi-pass membrane protein</topology>
    </subcellularLocation>
</comment>
<dbReference type="PROSITE" id="PS50928">
    <property type="entry name" value="ABC_TM1"/>
    <property type="match status" value="1"/>
</dbReference>
<evidence type="ECO:0000256" key="6">
    <source>
        <dbReference type="ARBA" id="ARBA00023136"/>
    </source>
</evidence>
<proteinExistence type="inferred from homology"/>
<dbReference type="KEGG" id="mig:Metig_1415"/>
<dbReference type="STRING" id="880724.Metig_1415"/>
<dbReference type="HOGENOM" id="CLU_028518_5_3_2"/>
<dbReference type="Gene3D" id="1.10.3720.10">
    <property type="entry name" value="MetI-like"/>
    <property type="match status" value="1"/>
</dbReference>
<dbReference type="SUPFAM" id="SSF161098">
    <property type="entry name" value="MetI-like"/>
    <property type="match status" value="1"/>
</dbReference>